<comment type="caution">
    <text evidence="2">The sequence shown here is derived from an EMBL/GenBank/DDBJ whole genome shotgun (WGS) entry which is preliminary data.</text>
</comment>
<keyword evidence="3" id="KW-1185">Reference proteome</keyword>
<feature type="compositionally biased region" description="Polar residues" evidence="1">
    <location>
        <begin position="77"/>
        <end position="86"/>
    </location>
</feature>
<dbReference type="AlphaFoldDB" id="A0A9P8HJT1"/>
<accession>A0A9P8HJT1</accession>
<protein>
    <submittedName>
        <fullName evidence="2">Uncharacterized protein</fullName>
    </submittedName>
</protein>
<dbReference type="Proteomes" id="UP000826573">
    <property type="component" value="Unassembled WGS sequence"/>
</dbReference>
<feature type="region of interest" description="Disordered" evidence="1">
    <location>
        <begin position="1"/>
        <end position="26"/>
    </location>
</feature>
<dbReference type="EMBL" id="JAIMJC010000002">
    <property type="protein sequence ID" value="KAH0529023.1"/>
    <property type="molecule type" value="Genomic_DNA"/>
</dbReference>
<feature type="region of interest" description="Disordered" evidence="1">
    <location>
        <begin position="64"/>
        <end position="97"/>
    </location>
</feature>
<sequence>MGNGNRHTCISGGGGDTIESGSQPEFGPGPVSLSLLLHLLVGHEGWSVSFSKDGILAPRERAVFTSSGETSDVKASATATDSSNWWSGPGSGLVPEPEAELEAADARGPRGQADLLPRFGVGGARAWVVTAPSNW</sequence>
<evidence type="ECO:0000313" key="3">
    <source>
        <dbReference type="Proteomes" id="UP000826573"/>
    </source>
</evidence>
<reference evidence="2 3" key="1">
    <citation type="submission" date="2021-08" db="EMBL/GenBank/DDBJ databases">
        <title>The highly contiguous genome resource for Trichoderma semiorbis FJ059, a fungal antagonistic to plant pathogens.</title>
        <authorList>
            <person name="Liu T."/>
        </authorList>
    </citation>
    <scope>NUCLEOTIDE SEQUENCE [LARGE SCALE GENOMIC DNA]</scope>
    <source>
        <strain evidence="2 3">FJ059</strain>
    </source>
</reference>
<name>A0A9P8HJT1_9HYPO</name>
<organism evidence="2 3">
    <name type="scientific">Trichoderma semiorbis</name>
    <dbReference type="NCBI Taxonomy" id="1491008"/>
    <lineage>
        <taxon>Eukaryota</taxon>
        <taxon>Fungi</taxon>
        <taxon>Dikarya</taxon>
        <taxon>Ascomycota</taxon>
        <taxon>Pezizomycotina</taxon>
        <taxon>Sordariomycetes</taxon>
        <taxon>Hypocreomycetidae</taxon>
        <taxon>Hypocreales</taxon>
        <taxon>Hypocreaceae</taxon>
        <taxon>Trichoderma</taxon>
    </lineage>
</organism>
<evidence type="ECO:0000256" key="1">
    <source>
        <dbReference type="SAM" id="MobiDB-lite"/>
    </source>
</evidence>
<evidence type="ECO:0000313" key="2">
    <source>
        <dbReference type="EMBL" id="KAH0529023.1"/>
    </source>
</evidence>
<gene>
    <name evidence="2" type="ORF">TsFJ059_003825</name>
</gene>
<proteinExistence type="predicted"/>